<dbReference type="Gene3D" id="3.30.60.30">
    <property type="match status" value="1"/>
</dbReference>
<dbReference type="GeneID" id="117647585"/>
<keyword evidence="3" id="KW-1015">Disulfide bond</keyword>
<evidence type="ECO:0000256" key="4">
    <source>
        <dbReference type="SAM" id="MobiDB-lite"/>
    </source>
</evidence>
<dbReference type="PANTHER" id="PTHR21179:SF0">
    <property type="entry name" value="SERINE PROTEASE INHIBITOR KAZAL-TYPE 4"/>
    <property type="match status" value="1"/>
</dbReference>
<dbReference type="InterPro" id="IPR036058">
    <property type="entry name" value="Kazal_dom_sf"/>
</dbReference>
<feature type="chain" id="PRO_5028290365" evidence="5">
    <location>
        <begin position="21"/>
        <end position="147"/>
    </location>
</feature>
<feature type="compositionally biased region" description="Low complexity" evidence="4">
    <location>
        <begin position="34"/>
        <end position="52"/>
    </location>
</feature>
<name>A0A6P8ZQ63_THRPL</name>
<keyword evidence="2" id="KW-0964">Secreted</keyword>
<keyword evidence="7" id="KW-1185">Reference proteome</keyword>
<evidence type="ECO:0000259" key="6">
    <source>
        <dbReference type="PROSITE" id="PS51465"/>
    </source>
</evidence>
<sequence>MDKIQAALLLFGLCLALAYAAPQQQRWWNGRPSRQQWQDGQGGLDQQQQQPQDGDRPRQEWGWPAEQQQQQQQQQGGGAPTPPPADGVLTVLPANCNCPSLDQYNPVCGSDGNTYQNKEKLRCFALCGSNVTYVRLGVCKRRQDVPT</sequence>
<evidence type="ECO:0000313" key="8">
    <source>
        <dbReference type="RefSeq" id="XP_034245304.1"/>
    </source>
</evidence>
<dbReference type="PROSITE" id="PS51465">
    <property type="entry name" value="KAZAL_2"/>
    <property type="match status" value="1"/>
</dbReference>
<evidence type="ECO:0000256" key="2">
    <source>
        <dbReference type="ARBA" id="ARBA00022525"/>
    </source>
</evidence>
<dbReference type="Proteomes" id="UP000515158">
    <property type="component" value="Unplaced"/>
</dbReference>
<dbReference type="InterPro" id="IPR039932">
    <property type="entry name" value="Spink4-like"/>
</dbReference>
<dbReference type="AlphaFoldDB" id="A0A6P8ZQ63"/>
<dbReference type="OrthoDB" id="126772at2759"/>
<dbReference type="SMART" id="SM00280">
    <property type="entry name" value="KAZAL"/>
    <property type="match status" value="1"/>
</dbReference>
<evidence type="ECO:0000313" key="7">
    <source>
        <dbReference type="Proteomes" id="UP000515158"/>
    </source>
</evidence>
<dbReference type="GO" id="GO:0004867">
    <property type="term" value="F:serine-type endopeptidase inhibitor activity"/>
    <property type="evidence" value="ECO:0007669"/>
    <property type="project" value="InterPro"/>
</dbReference>
<dbReference type="InParanoid" id="A0A6P8ZQ63"/>
<evidence type="ECO:0000256" key="1">
    <source>
        <dbReference type="ARBA" id="ARBA00004613"/>
    </source>
</evidence>
<dbReference type="PANTHER" id="PTHR21179">
    <property type="entry name" value="SERINE-TYPE ENDOPEPTIDASE INHIBITOR"/>
    <property type="match status" value="1"/>
</dbReference>
<dbReference type="GO" id="GO:0005576">
    <property type="term" value="C:extracellular region"/>
    <property type="evidence" value="ECO:0007669"/>
    <property type="project" value="UniProtKB-SubCell"/>
</dbReference>
<comment type="subcellular location">
    <subcellularLocation>
        <location evidence="1">Secreted</location>
    </subcellularLocation>
</comment>
<evidence type="ECO:0000256" key="5">
    <source>
        <dbReference type="SAM" id="SignalP"/>
    </source>
</evidence>
<feature type="signal peptide" evidence="5">
    <location>
        <begin position="1"/>
        <end position="20"/>
    </location>
</feature>
<reference evidence="8" key="1">
    <citation type="submission" date="2025-08" db="UniProtKB">
        <authorList>
            <consortium name="RefSeq"/>
        </authorList>
    </citation>
    <scope>IDENTIFICATION</scope>
    <source>
        <tissue evidence="8">Total insect</tissue>
    </source>
</reference>
<feature type="region of interest" description="Disordered" evidence="4">
    <location>
        <begin position="29"/>
        <end position="89"/>
    </location>
</feature>
<dbReference type="Pfam" id="PF07648">
    <property type="entry name" value="Kazal_2"/>
    <property type="match status" value="1"/>
</dbReference>
<dbReference type="RefSeq" id="XP_034245304.1">
    <property type="nucleotide sequence ID" value="XM_034389413.1"/>
</dbReference>
<dbReference type="InterPro" id="IPR002350">
    <property type="entry name" value="Kazal_dom"/>
</dbReference>
<dbReference type="KEGG" id="tpal:117647585"/>
<dbReference type="SUPFAM" id="SSF100895">
    <property type="entry name" value="Kazal-type serine protease inhibitors"/>
    <property type="match status" value="1"/>
</dbReference>
<evidence type="ECO:0000256" key="3">
    <source>
        <dbReference type="ARBA" id="ARBA00023157"/>
    </source>
</evidence>
<organism evidence="8">
    <name type="scientific">Thrips palmi</name>
    <name type="common">Melon thrips</name>
    <dbReference type="NCBI Taxonomy" id="161013"/>
    <lineage>
        <taxon>Eukaryota</taxon>
        <taxon>Metazoa</taxon>
        <taxon>Ecdysozoa</taxon>
        <taxon>Arthropoda</taxon>
        <taxon>Hexapoda</taxon>
        <taxon>Insecta</taxon>
        <taxon>Pterygota</taxon>
        <taxon>Neoptera</taxon>
        <taxon>Paraneoptera</taxon>
        <taxon>Thysanoptera</taxon>
        <taxon>Terebrantia</taxon>
        <taxon>Thripoidea</taxon>
        <taxon>Thripidae</taxon>
        <taxon>Thrips</taxon>
    </lineage>
</organism>
<gene>
    <name evidence="8" type="primary">LOC117647585</name>
</gene>
<proteinExistence type="predicted"/>
<protein>
    <submittedName>
        <fullName evidence="8">Mediator of RNA polymerase II transcription subunit 12-like</fullName>
    </submittedName>
</protein>
<keyword evidence="5" id="KW-0732">Signal</keyword>
<feature type="domain" description="Kazal-like" evidence="6">
    <location>
        <begin position="90"/>
        <end position="141"/>
    </location>
</feature>
<accession>A0A6P8ZQ63</accession>